<reference evidence="1 2" key="1">
    <citation type="journal article" date="2019" name="Lett. Appl. Microbiol.">
        <title>A case of 'blown pack' spoilage of vacuum-packaged pork likely associated with Clostridium estertheticum in Canada.</title>
        <authorList>
            <person name="Zhang P."/>
            <person name="Ward P."/>
            <person name="McMullen L.M."/>
            <person name="Yang X."/>
        </authorList>
    </citation>
    <scope>NUCLEOTIDE SEQUENCE [LARGE SCALE GENOMIC DNA]</scope>
    <source>
        <strain evidence="1 2">MA19</strain>
    </source>
</reference>
<accession>A0A5N7IUZ1</accession>
<dbReference type="AlphaFoldDB" id="A0A5N7IUZ1"/>
<organism evidence="1 2">
    <name type="scientific">Clostridium estertheticum</name>
    <dbReference type="NCBI Taxonomy" id="238834"/>
    <lineage>
        <taxon>Bacteria</taxon>
        <taxon>Bacillati</taxon>
        <taxon>Bacillota</taxon>
        <taxon>Clostridia</taxon>
        <taxon>Eubacteriales</taxon>
        <taxon>Clostridiaceae</taxon>
        <taxon>Clostridium</taxon>
    </lineage>
</organism>
<gene>
    <name evidence="1" type="ORF">E4V82_21885</name>
</gene>
<dbReference type="RefSeq" id="WP_152753882.1">
    <property type="nucleotide sequence ID" value="NZ_SPSE01000054.1"/>
</dbReference>
<comment type="caution">
    <text evidence="1">The sequence shown here is derived from an EMBL/GenBank/DDBJ whole genome shotgun (WGS) entry which is preliminary data.</text>
</comment>
<proteinExistence type="predicted"/>
<sequence>MTQRNVGETPLIYGSRDVPEIISLCNSLKTKNSSVIEIENAMHSDIFTLERTFQSVISKLNDYLSDSKKYDK</sequence>
<evidence type="ECO:0000313" key="1">
    <source>
        <dbReference type="EMBL" id="MPQ64729.1"/>
    </source>
</evidence>
<evidence type="ECO:0000313" key="2">
    <source>
        <dbReference type="Proteomes" id="UP000342249"/>
    </source>
</evidence>
<dbReference type="Proteomes" id="UP000342249">
    <property type="component" value="Unassembled WGS sequence"/>
</dbReference>
<name>A0A5N7IUZ1_9CLOT</name>
<protein>
    <recommendedName>
        <fullName evidence="3">Alpha/beta hydrolase</fullName>
    </recommendedName>
</protein>
<evidence type="ECO:0008006" key="3">
    <source>
        <dbReference type="Google" id="ProtNLM"/>
    </source>
</evidence>
<dbReference type="EMBL" id="SPSF01000055">
    <property type="protein sequence ID" value="MPQ64729.1"/>
    <property type="molecule type" value="Genomic_DNA"/>
</dbReference>